<dbReference type="SUPFAM" id="SSF48264">
    <property type="entry name" value="Cytochrome P450"/>
    <property type="match status" value="1"/>
</dbReference>
<keyword evidence="7" id="KW-0503">Monooxygenase</keyword>
<dbReference type="InterPro" id="IPR002401">
    <property type="entry name" value="Cyt_P450_E_grp-I"/>
</dbReference>
<dbReference type="GO" id="GO:0016125">
    <property type="term" value="P:sterol metabolic process"/>
    <property type="evidence" value="ECO:0007669"/>
    <property type="project" value="TreeGrafter"/>
</dbReference>
<keyword evidence="3 8" id="KW-0349">Heme</keyword>
<dbReference type="PANTHER" id="PTHR24286:SF24">
    <property type="entry name" value="LANOSTEROL 14-ALPHA DEMETHYLASE"/>
    <property type="match status" value="1"/>
</dbReference>
<comment type="similarity">
    <text evidence="2">Belongs to the cytochrome P450 family.</text>
</comment>
<keyword evidence="4 8" id="KW-0479">Metal-binding</keyword>
<gene>
    <name evidence="9" type="ORF">SAMN05216216_101120</name>
</gene>
<dbReference type="GO" id="GO:0016705">
    <property type="term" value="F:oxidoreductase activity, acting on paired donors, with incorporation or reduction of molecular oxygen"/>
    <property type="evidence" value="ECO:0007669"/>
    <property type="project" value="InterPro"/>
</dbReference>
<dbReference type="InterPro" id="IPR036396">
    <property type="entry name" value="Cyt_P450_sf"/>
</dbReference>
<evidence type="ECO:0000256" key="3">
    <source>
        <dbReference type="ARBA" id="ARBA00022617"/>
    </source>
</evidence>
<dbReference type="EMBL" id="FNFY01000001">
    <property type="protein sequence ID" value="SDK22542.1"/>
    <property type="molecule type" value="Genomic_DNA"/>
</dbReference>
<name>A0A1G9A593_9BACL</name>
<proteinExistence type="inferred from homology"/>
<protein>
    <submittedName>
        <fullName evidence="9">Fatty-acid peroxygenase</fullName>
    </submittedName>
</protein>
<keyword evidence="5" id="KW-0560">Oxidoreductase</keyword>
<evidence type="ECO:0000256" key="8">
    <source>
        <dbReference type="PIRSR" id="PIRSR602401-1"/>
    </source>
</evidence>
<dbReference type="RefSeq" id="WP_092983663.1">
    <property type="nucleotide sequence ID" value="NZ_FNFY01000001.1"/>
</dbReference>
<reference evidence="10" key="1">
    <citation type="submission" date="2016-10" db="EMBL/GenBank/DDBJ databases">
        <authorList>
            <person name="Varghese N."/>
            <person name="Submissions S."/>
        </authorList>
    </citation>
    <scope>NUCLEOTIDE SEQUENCE [LARGE SCALE GENOMIC DNA]</scope>
    <source>
        <strain evidence="10">CGMCC 1.8895</strain>
    </source>
</reference>
<sequence>MATIKRDKGLDNSVKVMKQGYLYTTNQRERLGVTDGVFETRALGGKRIIVLSGKDGAELFYDNDKIERSGTLPKRVVNTLFGKGAIHTTTGKVHIDRKALFMSLMTEGNLKYLRELTRNLWFANTQRMESMDQVNVYRESIIVLTKVGTRWAGVQAPEKEIENIATDMDIMIDSFKAIGSAFKGYREAKAARRRVEDWLEDQIIQTRKGKIHPPKGTALYEFAHWKDYKGEPMDSRLCGIDLMNTFRPLIAINRFVAFGALAMYENPVAREKIKQDDDYAYMFAQEVRRFYPFVPYLPAKAKVDFQYKGYEIEKDTMLALDIYGTMHDPNVWEDPNEFYPERFKDWDGSPFDLIPQGGGDYHTNHRCAGEWMTVIIMEETMKYFASRINYDVPEQDLTVDLNSLPGYIKSGFVIENVQENVDRT</sequence>
<dbReference type="GO" id="GO:0004497">
    <property type="term" value="F:monooxygenase activity"/>
    <property type="evidence" value="ECO:0007669"/>
    <property type="project" value="UniProtKB-KW"/>
</dbReference>
<dbReference type="CDD" id="cd11067">
    <property type="entry name" value="CYP152"/>
    <property type="match status" value="1"/>
</dbReference>
<evidence type="ECO:0000256" key="1">
    <source>
        <dbReference type="ARBA" id="ARBA00001971"/>
    </source>
</evidence>
<dbReference type="PRINTS" id="PR00463">
    <property type="entry name" value="EP450I"/>
</dbReference>
<accession>A0A1G9A593</accession>
<comment type="cofactor">
    <cofactor evidence="1 8">
        <name>heme</name>
        <dbReference type="ChEBI" id="CHEBI:30413"/>
    </cofactor>
</comment>
<dbReference type="InterPro" id="IPR001128">
    <property type="entry name" value="Cyt_P450"/>
</dbReference>
<keyword evidence="6 8" id="KW-0408">Iron</keyword>
<dbReference type="Gene3D" id="1.10.630.10">
    <property type="entry name" value="Cytochrome P450"/>
    <property type="match status" value="1"/>
</dbReference>
<dbReference type="GO" id="GO:0005506">
    <property type="term" value="F:iron ion binding"/>
    <property type="evidence" value="ECO:0007669"/>
    <property type="project" value="InterPro"/>
</dbReference>
<dbReference type="PANTHER" id="PTHR24286">
    <property type="entry name" value="CYTOCHROME P450 26"/>
    <property type="match status" value="1"/>
</dbReference>
<evidence type="ECO:0000256" key="4">
    <source>
        <dbReference type="ARBA" id="ARBA00022723"/>
    </source>
</evidence>
<evidence type="ECO:0000256" key="2">
    <source>
        <dbReference type="ARBA" id="ARBA00010617"/>
    </source>
</evidence>
<evidence type="ECO:0000256" key="6">
    <source>
        <dbReference type="ARBA" id="ARBA00023004"/>
    </source>
</evidence>
<dbReference type="GO" id="GO:0020037">
    <property type="term" value="F:heme binding"/>
    <property type="evidence" value="ECO:0007669"/>
    <property type="project" value="InterPro"/>
</dbReference>
<organism evidence="9 10">
    <name type="scientific">Lacicoccus qingdaonensis</name>
    <dbReference type="NCBI Taxonomy" id="576118"/>
    <lineage>
        <taxon>Bacteria</taxon>
        <taxon>Bacillati</taxon>
        <taxon>Bacillota</taxon>
        <taxon>Bacilli</taxon>
        <taxon>Bacillales</taxon>
        <taxon>Salinicoccaceae</taxon>
        <taxon>Lacicoccus</taxon>
    </lineage>
</organism>
<evidence type="ECO:0000256" key="5">
    <source>
        <dbReference type="ARBA" id="ARBA00023002"/>
    </source>
</evidence>
<keyword evidence="10" id="KW-1185">Reference proteome</keyword>
<dbReference type="SMR" id="A0A1G9A593"/>
<dbReference type="Pfam" id="PF00067">
    <property type="entry name" value="p450"/>
    <property type="match status" value="1"/>
</dbReference>
<feature type="binding site" description="axial binding residue" evidence="8">
    <location>
        <position position="367"/>
    </location>
    <ligand>
        <name>heme</name>
        <dbReference type="ChEBI" id="CHEBI:30413"/>
    </ligand>
    <ligandPart>
        <name>Fe</name>
        <dbReference type="ChEBI" id="CHEBI:18248"/>
    </ligandPart>
</feature>
<dbReference type="OrthoDB" id="9764248at2"/>
<evidence type="ECO:0000313" key="9">
    <source>
        <dbReference type="EMBL" id="SDK22542.1"/>
    </source>
</evidence>
<evidence type="ECO:0000313" key="10">
    <source>
        <dbReference type="Proteomes" id="UP000199008"/>
    </source>
</evidence>
<dbReference type="AlphaFoldDB" id="A0A1G9A593"/>
<dbReference type="STRING" id="576118.SAMN05216216_101120"/>
<evidence type="ECO:0000256" key="7">
    <source>
        <dbReference type="ARBA" id="ARBA00023033"/>
    </source>
</evidence>
<dbReference type="Proteomes" id="UP000199008">
    <property type="component" value="Unassembled WGS sequence"/>
</dbReference>